<comment type="caution">
    <text evidence="3">The sequence shown here is derived from an EMBL/GenBank/DDBJ whole genome shotgun (WGS) entry which is preliminary data.</text>
</comment>
<gene>
    <name evidence="3" type="ORF">O0955_06255</name>
</gene>
<dbReference type="Pfam" id="PF02493">
    <property type="entry name" value="MORN"/>
    <property type="match status" value="2"/>
</dbReference>
<evidence type="ECO:0000256" key="1">
    <source>
        <dbReference type="ARBA" id="ARBA00022737"/>
    </source>
</evidence>
<dbReference type="Gene3D" id="2.20.110.10">
    <property type="entry name" value="Histone H3 K4-specific methyltransferase SET7/9 N-terminal domain"/>
    <property type="match status" value="1"/>
</dbReference>
<evidence type="ECO:0000313" key="4">
    <source>
        <dbReference type="Proteomes" id="UP001144347"/>
    </source>
</evidence>
<keyword evidence="4" id="KW-1185">Reference proteome</keyword>
<accession>A0ABT4L6Q8</accession>
<dbReference type="RefSeq" id="WP_269426684.1">
    <property type="nucleotide sequence ID" value="NZ_JAPWGM010000002.1"/>
</dbReference>
<dbReference type="SUPFAM" id="SSF82185">
    <property type="entry name" value="Histone H3 K4-specific methyltransferase SET7/9 N-terminal domain"/>
    <property type="match status" value="1"/>
</dbReference>
<keyword evidence="1" id="KW-0677">Repeat</keyword>
<reference evidence="3" key="1">
    <citation type="submission" date="2022-12" db="EMBL/GenBank/DDBJ databases">
        <title>Genome sequence of HCMS5-2.</title>
        <authorList>
            <person name="Woo H."/>
        </authorList>
    </citation>
    <scope>NUCLEOTIDE SEQUENCE</scope>
    <source>
        <strain evidence="3">HCMS5-2</strain>
    </source>
</reference>
<dbReference type="InterPro" id="IPR029058">
    <property type="entry name" value="AB_hydrolase_fold"/>
</dbReference>
<evidence type="ECO:0008006" key="5">
    <source>
        <dbReference type="Google" id="ProtNLM"/>
    </source>
</evidence>
<evidence type="ECO:0000256" key="2">
    <source>
        <dbReference type="SAM" id="Coils"/>
    </source>
</evidence>
<dbReference type="InterPro" id="IPR003409">
    <property type="entry name" value="MORN"/>
</dbReference>
<proteinExistence type="predicted"/>
<keyword evidence="2" id="KW-0175">Coiled coil</keyword>
<dbReference type="Proteomes" id="UP001144347">
    <property type="component" value="Unassembled WGS sequence"/>
</dbReference>
<dbReference type="EMBL" id="JAPWGM010000002">
    <property type="protein sequence ID" value="MCZ4243604.1"/>
    <property type="molecule type" value="Genomic_DNA"/>
</dbReference>
<sequence>MLSKTFGYLSVVRNFSATLKHNTTERMRLLIFGLLILITTNSFAQNNGQYVKDHKANCKIWLDEVTPTDSLIWNGNCKNDFASGQGFLQWYQNNELAATYKGEMKQGKFDGKGKFEIIGYANYEGNFIDGSLNGKGVAYYKNGGKTIGNFVNGEFLNLDTKYLKILKKETLAIKNTFEIYNNIGKDDPLFYYALVPQKTIKAVLVLFPSTGESAENVISCNKNLMQLAYDKNIMTVVVSSNYNETLETDAIAKQFFDTVFEDIIVKYKAPKNKFVLSGLSLGGMNSLQYTEMSRNAKYDTYLKPLAVIGVDPPVDMIDLYNGAKNAIVKYEKEGDKLSENKKMALQEDHFIVNSFEKLYEGSPEGHVEKYIEASTYTRSRDDGGNAKYLVDVPVRLYCDPDILWQLKNKGRTYYDLNAANLSAMTNFLMQSGNTRAEFIPAIGKGFRVDGTRHPHSWSIVEPTDCIKWILELIK</sequence>
<name>A0ABT4L6Q8_9SPHI</name>
<dbReference type="SUPFAM" id="SSF53474">
    <property type="entry name" value="alpha/beta-Hydrolases"/>
    <property type="match status" value="1"/>
</dbReference>
<evidence type="ECO:0000313" key="3">
    <source>
        <dbReference type="EMBL" id="MCZ4243604.1"/>
    </source>
</evidence>
<feature type="coiled-coil region" evidence="2">
    <location>
        <begin position="320"/>
        <end position="347"/>
    </location>
</feature>
<protein>
    <recommendedName>
        <fullName evidence="5">MORN repeat-containing protein</fullName>
    </recommendedName>
</protein>
<organism evidence="3 4">
    <name type="scientific">Pedobacter punctiformis</name>
    <dbReference type="NCBI Taxonomy" id="3004097"/>
    <lineage>
        <taxon>Bacteria</taxon>
        <taxon>Pseudomonadati</taxon>
        <taxon>Bacteroidota</taxon>
        <taxon>Sphingobacteriia</taxon>
        <taxon>Sphingobacteriales</taxon>
        <taxon>Sphingobacteriaceae</taxon>
        <taxon>Pedobacter</taxon>
    </lineage>
</organism>